<dbReference type="SUPFAM" id="SSF51126">
    <property type="entry name" value="Pectin lyase-like"/>
    <property type="match status" value="1"/>
</dbReference>
<dbReference type="InterPro" id="IPR012334">
    <property type="entry name" value="Pectin_lyas_fold"/>
</dbReference>
<organism evidence="4 5">
    <name type="scientific">Microbacterium oxydans</name>
    <dbReference type="NCBI Taxonomy" id="82380"/>
    <lineage>
        <taxon>Bacteria</taxon>
        <taxon>Bacillati</taxon>
        <taxon>Actinomycetota</taxon>
        <taxon>Actinomycetes</taxon>
        <taxon>Micrococcales</taxon>
        <taxon>Microbacteriaceae</taxon>
        <taxon>Microbacterium</taxon>
    </lineage>
</organism>
<keyword evidence="2" id="KW-0732">Signal</keyword>
<dbReference type="Pfam" id="PF02018">
    <property type="entry name" value="CBM_4_9"/>
    <property type="match status" value="2"/>
</dbReference>
<reference evidence="4 5" key="1">
    <citation type="submission" date="2015-02" db="EMBL/GenBank/DDBJ databases">
        <title>Draft genome sequences of ten Microbacterium spp. with emphasis on heavy metal contaminated environments.</title>
        <authorList>
            <person name="Corretto E."/>
        </authorList>
    </citation>
    <scope>NUCLEOTIDE SEQUENCE [LARGE SCALE GENOMIC DNA]</scope>
    <source>
        <strain evidence="4 5">BEL163</strain>
    </source>
</reference>
<evidence type="ECO:0000313" key="5">
    <source>
        <dbReference type="Proteomes" id="UP000033725"/>
    </source>
</evidence>
<feature type="domain" description="CBM-cenC" evidence="3">
    <location>
        <begin position="526"/>
        <end position="637"/>
    </location>
</feature>
<protein>
    <submittedName>
        <fullName evidence="4">Carbohydrate binding domain protein</fullName>
    </submittedName>
</protein>
<comment type="caution">
    <text evidence="4">The sequence shown here is derived from an EMBL/GenBank/DDBJ whole genome shotgun (WGS) entry which is preliminary data.</text>
</comment>
<evidence type="ECO:0000259" key="3">
    <source>
        <dbReference type="Pfam" id="PF02018"/>
    </source>
</evidence>
<dbReference type="InterPro" id="IPR006626">
    <property type="entry name" value="PbH1"/>
</dbReference>
<dbReference type="OrthoDB" id="3333873at2"/>
<dbReference type="AlphaFoldDB" id="A0A0F0L3A6"/>
<dbReference type="SMART" id="SM00710">
    <property type="entry name" value="PbH1"/>
    <property type="match status" value="8"/>
</dbReference>
<proteinExistence type="predicted"/>
<dbReference type="SUPFAM" id="SSF49785">
    <property type="entry name" value="Galactose-binding domain-like"/>
    <property type="match status" value="2"/>
</dbReference>
<dbReference type="Gene3D" id="2.60.120.260">
    <property type="entry name" value="Galactose-binding domain-like"/>
    <property type="match status" value="2"/>
</dbReference>
<feature type="domain" description="CBM-cenC" evidence="3">
    <location>
        <begin position="653"/>
        <end position="768"/>
    </location>
</feature>
<evidence type="ECO:0000313" key="4">
    <source>
        <dbReference type="EMBL" id="KJL26840.1"/>
    </source>
</evidence>
<dbReference type="RefSeq" id="WP_082066177.1">
    <property type="nucleotide sequence ID" value="NZ_JYIV01000008.1"/>
</dbReference>
<keyword evidence="1" id="KW-0378">Hydrolase</keyword>
<accession>A0A0F0L3A6</accession>
<evidence type="ECO:0000256" key="1">
    <source>
        <dbReference type="ARBA" id="ARBA00022801"/>
    </source>
</evidence>
<dbReference type="GO" id="GO:0016798">
    <property type="term" value="F:hydrolase activity, acting on glycosyl bonds"/>
    <property type="evidence" value="ECO:0007669"/>
    <property type="project" value="InterPro"/>
</dbReference>
<dbReference type="InterPro" id="IPR003305">
    <property type="entry name" value="CenC_carb-bd"/>
</dbReference>
<name>A0A0F0L3A6_9MICO</name>
<dbReference type="Proteomes" id="UP000033725">
    <property type="component" value="Unassembled WGS sequence"/>
</dbReference>
<dbReference type="PATRIC" id="fig|82380.10.peg.99"/>
<dbReference type="EMBL" id="JYIV01000008">
    <property type="protein sequence ID" value="KJL26840.1"/>
    <property type="molecule type" value="Genomic_DNA"/>
</dbReference>
<dbReference type="InterPro" id="IPR011050">
    <property type="entry name" value="Pectin_lyase_fold/virulence"/>
</dbReference>
<sequence>MSQSLSMRSSRPRRRRARAVVALAAAALMTAAGLVAAAPATAASTTYYVDCSASTNGTGTQNAPWNSVTAAKPASGAFVAGDTVLLKAGTACTGSFVAVGSGSASAPIRLGSYGKGAKPIINGGGTVEAPVVIRNVSYWTVEGLEVTNVAAAEGKRSGVLIENTGNAVLRGIRVASLDVHDVTGQSNRTASDRYVSAGIQVRLPAKSSGLTGSFDGVTIEDNSVRDVRSMGIAVVGSPNGDDTINHNRNVVIRGNSVIRAAADSILIGVSIDPLVERNISYDAGYNASNRGAIAGIWAYTSANPVFQFNESARTQPGPDSMGWDCDWGITGSCTYQYNYSHENTGGFYLECLTCFGPGQTDVPKLTIRYNVSQGEGFINSAGGNVRLEMYNNTLYNPDRPFDVRLPAHSLVANNIFVGSGLTRFDTDRGITVDRNVYHGFSGPAADVDAINADPLFADPGTGRDGIDTVAGYKLRAGSPAIGAGRLIADNGGRDYWGNAVAATAAPTIGAYAGAPVTTPPPASPGVANGGFENGSAAWSLFGGATTGAAGAHSGTKALALSGYAGAEQTVTGLQPNTTYTLTGWAKAGSSSAPVSVGVKSFGGQETAQTVTATDYTRAVTTFTTGATSTSAVIYCYKPTGVTGYCDDLSVDGLLRNGGFESGRLSPWTSIWANDDDNFVVPQQQQGGRFAVQTSLNGHKGIEQTVALEPGATYTLSGWAKVAKAGEEVRIGVYSFGNPEQFVSVTSTSYTKVSTTFTVGAGSSSAKVYCLKETGLDIGFCDSLALTRVG</sequence>
<gene>
    <name evidence="4" type="ORF">RN51_00101</name>
</gene>
<feature type="signal peptide" evidence="2">
    <location>
        <begin position="1"/>
        <end position="37"/>
    </location>
</feature>
<dbReference type="InterPro" id="IPR006311">
    <property type="entry name" value="TAT_signal"/>
</dbReference>
<dbReference type="Gene3D" id="2.160.20.10">
    <property type="entry name" value="Single-stranded right-handed beta-helix, Pectin lyase-like"/>
    <property type="match status" value="1"/>
</dbReference>
<dbReference type="PROSITE" id="PS51318">
    <property type="entry name" value="TAT"/>
    <property type="match status" value="1"/>
</dbReference>
<dbReference type="InterPro" id="IPR008979">
    <property type="entry name" value="Galactose-bd-like_sf"/>
</dbReference>
<feature type="chain" id="PRO_5039053509" evidence="2">
    <location>
        <begin position="38"/>
        <end position="789"/>
    </location>
</feature>
<evidence type="ECO:0000256" key="2">
    <source>
        <dbReference type="SAM" id="SignalP"/>
    </source>
</evidence>